<accession>A0A3A1P3L6</accession>
<keyword evidence="2" id="KW-1185">Reference proteome</keyword>
<dbReference type="AlphaFoldDB" id="A0A3A1P3L6"/>
<name>A0A3A1P3L6_9SPHN</name>
<comment type="caution">
    <text evidence="1">The sequence shown here is derived from an EMBL/GenBank/DDBJ whole genome shotgun (WGS) entry which is preliminary data.</text>
</comment>
<dbReference type="Proteomes" id="UP000265366">
    <property type="component" value="Unassembled WGS sequence"/>
</dbReference>
<dbReference type="EMBL" id="QXFM01000113">
    <property type="protein sequence ID" value="RIV83234.1"/>
    <property type="molecule type" value="Genomic_DNA"/>
</dbReference>
<gene>
    <name evidence="1" type="ORF">D2V17_13645</name>
</gene>
<dbReference type="OrthoDB" id="5145750at2"/>
<dbReference type="RefSeq" id="WP_119593353.1">
    <property type="nucleotide sequence ID" value="NZ_QXFM01000113.1"/>
</dbReference>
<organism evidence="1 2">
    <name type="scientific">Aurantiacibacter xanthus</name>
    <dbReference type="NCBI Taxonomy" id="1784712"/>
    <lineage>
        <taxon>Bacteria</taxon>
        <taxon>Pseudomonadati</taxon>
        <taxon>Pseudomonadota</taxon>
        <taxon>Alphaproteobacteria</taxon>
        <taxon>Sphingomonadales</taxon>
        <taxon>Erythrobacteraceae</taxon>
        <taxon>Aurantiacibacter</taxon>
    </lineage>
</organism>
<reference evidence="1 2" key="1">
    <citation type="submission" date="2018-08" db="EMBL/GenBank/DDBJ databases">
        <title>Erythrobacter zhengii sp.nov., a bacterium isolated from deep-sea sediment.</title>
        <authorList>
            <person name="Fang C."/>
            <person name="Wu Y.-H."/>
            <person name="Sun C."/>
            <person name="Wang H."/>
            <person name="Cheng H."/>
            <person name="Meng F.-X."/>
            <person name="Wang C.-S."/>
            <person name="Xu X.-W."/>
        </authorList>
    </citation>
    <scope>NUCLEOTIDE SEQUENCE [LARGE SCALE GENOMIC DNA]</scope>
    <source>
        <strain evidence="1 2">CCTCC AB 2015396</strain>
    </source>
</reference>
<sequence>MSVAGTYEFAVNTPMGAQSGTMTVVPDASGTAFTGVIDGSLGHIEVEDGTILGDTLTWSMRMSSPMPMGLDCEAVVSGDSVEGKVRAGIFGSMALTGRKIA</sequence>
<evidence type="ECO:0000313" key="1">
    <source>
        <dbReference type="EMBL" id="RIV83234.1"/>
    </source>
</evidence>
<proteinExistence type="predicted"/>
<protein>
    <submittedName>
        <fullName evidence="1">Uncharacterized protein</fullName>
    </submittedName>
</protein>
<evidence type="ECO:0000313" key="2">
    <source>
        <dbReference type="Proteomes" id="UP000265366"/>
    </source>
</evidence>